<comment type="catalytic activity">
    <reaction evidence="1 11">
        <text>a 1,2-diacyl-sn-glycero-3-phospho-(1D-myo-inositol-4,5-bisphosphate) + H2O = a 1,2-diacyl-sn-glycero-3-phospho-(1D-myo-inositol-5-phosphate) + phosphate</text>
        <dbReference type="Rhea" id="RHEA:25674"/>
        <dbReference type="ChEBI" id="CHEBI:15377"/>
        <dbReference type="ChEBI" id="CHEBI:43474"/>
        <dbReference type="ChEBI" id="CHEBI:57795"/>
        <dbReference type="ChEBI" id="CHEBI:58456"/>
        <dbReference type="EC" id="3.1.3.78"/>
    </reaction>
</comment>
<organism evidence="13 14">
    <name type="scientific">Bugula neritina</name>
    <name type="common">Brown bryozoan</name>
    <name type="synonym">Sertularia neritina</name>
    <dbReference type="NCBI Taxonomy" id="10212"/>
    <lineage>
        <taxon>Eukaryota</taxon>
        <taxon>Metazoa</taxon>
        <taxon>Spiralia</taxon>
        <taxon>Lophotrochozoa</taxon>
        <taxon>Bryozoa</taxon>
        <taxon>Gymnolaemata</taxon>
        <taxon>Cheilostomatida</taxon>
        <taxon>Flustrina</taxon>
        <taxon>Buguloidea</taxon>
        <taxon>Bugulidae</taxon>
        <taxon>Bugula</taxon>
    </lineage>
</organism>
<evidence type="ECO:0000256" key="10">
    <source>
        <dbReference type="ARBA" id="ARBA00023228"/>
    </source>
</evidence>
<keyword evidence="9" id="KW-0472">Membrane</keyword>
<dbReference type="PANTHER" id="PTHR21014">
    <property type="entry name" value="PHOSPHATIDYLINOSITOL-4,5-BISPHOSPHATE 4-PHOSPHATASE"/>
    <property type="match status" value="1"/>
</dbReference>
<dbReference type="EC" id="3.1.3.78" evidence="4 11"/>
<evidence type="ECO:0000256" key="1">
    <source>
        <dbReference type="ARBA" id="ARBA00001261"/>
    </source>
</evidence>
<accession>A0A7J7J1T7</accession>
<evidence type="ECO:0000256" key="12">
    <source>
        <dbReference type="SAM" id="MobiDB-lite"/>
    </source>
</evidence>
<keyword evidence="10 11" id="KW-0458">Lysosome</keyword>
<evidence type="ECO:0000313" key="14">
    <source>
        <dbReference type="Proteomes" id="UP000593567"/>
    </source>
</evidence>
<feature type="region of interest" description="Disordered" evidence="12">
    <location>
        <begin position="1"/>
        <end position="46"/>
    </location>
</feature>
<sequence length="184" mass="19848">MASSSDTTILIRPDEGEDDSDASQPPKYSEIDLGTADGESNAGVPDVVVPDELPPPYSANLFVNCRVCQVPIDLERRQHLAVVKCSQCNEATPLKPAAPGKKYVRCPCNCLLICNANARRTACPRANCRRMISLQATDTYGRPAVLATAPRAAVRANCAHCNQVFVSDKLAPVFTCGSTKYCQF</sequence>
<dbReference type="Pfam" id="PF09788">
    <property type="entry name" value="Tmemb_55A"/>
    <property type="match status" value="1"/>
</dbReference>
<evidence type="ECO:0000256" key="4">
    <source>
        <dbReference type="ARBA" id="ARBA00012936"/>
    </source>
</evidence>
<dbReference type="EMBL" id="VXIV02003233">
    <property type="protein sequence ID" value="KAF6019408.1"/>
    <property type="molecule type" value="Genomic_DNA"/>
</dbReference>
<dbReference type="AlphaFoldDB" id="A0A7J7J1T7"/>
<gene>
    <name evidence="13" type="ORF">EB796_022298</name>
</gene>
<keyword evidence="5" id="KW-0812">Transmembrane</keyword>
<keyword evidence="8" id="KW-1133">Transmembrane helix</keyword>
<evidence type="ECO:0000256" key="5">
    <source>
        <dbReference type="ARBA" id="ARBA00022692"/>
    </source>
</evidence>
<evidence type="ECO:0000256" key="2">
    <source>
        <dbReference type="ARBA" id="ARBA00004107"/>
    </source>
</evidence>
<dbReference type="InterPro" id="IPR019178">
    <property type="entry name" value="PtdIns-P2-Ptase"/>
</dbReference>
<reference evidence="13" key="1">
    <citation type="submission" date="2020-06" db="EMBL/GenBank/DDBJ databases">
        <title>Draft genome of Bugula neritina, a colonial animal packing powerful symbionts and potential medicines.</title>
        <authorList>
            <person name="Rayko M."/>
        </authorList>
    </citation>
    <scope>NUCLEOTIDE SEQUENCE [LARGE SCALE GENOMIC DNA]</scope>
    <source>
        <strain evidence="13">Kwan_BN1</strain>
    </source>
</reference>
<protein>
    <recommendedName>
        <fullName evidence="4 11">Phosphatidylinositol-4,5-bisphosphate 4-phosphatase</fullName>
        <ecNumber evidence="4 11">3.1.3.78</ecNumber>
    </recommendedName>
</protein>
<dbReference type="OrthoDB" id="9939933at2759"/>
<evidence type="ECO:0000256" key="6">
    <source>
        <dbReference type="ARBA" id="ARBA00022753"/>
    </source>
</evidence>
<dbReference type="GO" id="GO:0005765">
    <property type="term" value="C:lysosomal membrane"/>
    <property type="evidence" value="ECO:0007669"/>
    <property type="project" value="UniProtKB-SubCell"/>
</dbReference>
<dbReference type="Proteomes" id="UP000593567">
    <property type="component" value="Unassembled WGS sequence"/>
</dbReference>
<evidence type="ECO:0000256" key="9">
    <source>
        <dbReference type="ARBA" id="ARBA00023136"/>
    </source>
</evidence>
<comment type="subcellular location">
    <subcellularLocation>
        <location evidence="2 11">Late endosome membrane</location>
        <topology evidence="2 11">Multi-pass membrane protein</topology>
    </subcellularLocation>
    <subcellularLocation>
        <location evidence="3 11">Lysosome membrane</location>
        <topology evidence="3 11">Multi-pass membrane protein</topology>
    </subcellularLocation>
</comment>
<proteinExistence type="predicted"/>
<dbReference type="GO" id="GO:0030670">
    <property type="term" value="C:phagocytic vesicle membrane"/>
    <property type="evidence" value="ECO:0007669"/>
    <property type="project" value="TreeGrafter"/>
</dbReference>
<keyword evidence="6 11" id="KW-0967">Endosome</keyword>
<dbReference type="GO" id="GO:0031902">
    <property type="term" value="C:late endosome membrane"/>
    <property type="evidence" value="ECO:0007669"/>
    <property type="project" value="UniProtKB-SubCell"/>
</dbReference>
<evidence type="ECO:0000256" key="8">
    <source>
        <dbReference type="ARBA" id="ARBA00022989"/>
    </source>
</evidence>
<evidence type="ECO:0000256" key="7">
    <source>
        <dbReference type="ARBA" id="ARBA00022801"/>
    </source>
</evidence>
<dbReference type="GO" id="GO:0046856">
    <property type="term" value="P:phosphatidylinositol dephosphorylation"/>
    <property type="evidence" value="ECO:0007669"/>
    <property type="project" value="InterPro"/>
</dbReference>
<comment type="caution">
    <text evidence="13">The sequence shown here is derived from an EMBL/GenBank/DDBJ whole genome shotgun (WGS) entry which is preliminary data.</text>
</comment>
<dbReference type="GO" id="GO:0005886">
    <property type="term" value="C:plasma membrane"/>
    <property type="evidence" value="ECO:0007669"/>
    <property type="project" value="TreeGrafter"/>
</dbReference>
<dbReference type="GO" id="GO:0034597">
    <property type="term" value="F:phosphatidylinositol-4,5-bisphosphate 4-phosphatase activity"/>
    <property type="evidence" value="ECO:0007669"/>
    <property type="project" value="UniProtKB-EC"/>
</dbReference>
<evidence type="ECO:0000256" key="11">
    <source>
        <dbReference type="RuleBase" id="RU365008"/>
    </source>
</evidence>
<comment type="function">
    <text evidence="11">Catalyzes the hydrolysis of phosphatidylinositol-4,5-bisphosphate (PtdIns-4,5-P2) to phosphatidylinositol-4-phosphate (PtdIns-4-P).</text>
</comment>
<evidence type="ECO:0000256" key="3">
    <source>
        <dbReference type="ARBA" id="ARBA00004155"/>
    </source>
</evidence>
<keyword evidence="7 11" id="KW-0378">Hydrolase</keyword>
<dbReference type="PANTHER" id="PTHR21014:SF6">
    <property type="entry name" value="PHOSPHATIDYLINOSITOL-4,5-BISPHOSPHATE 4-PHOSPHATASE"/>
    <property type="match status" value="1"/>
</dbReference>
<keyword evidence="14" id="KW-1185">Reference proteome</keyword>
<name>A0A7J7J1T7_BUGNE</name>
<evidence type="ECO:0000313" key="13">
    <source>
        <dbReference type="EMBL" id="KAF6019408.1"/>
    </source>
</evidence>